<feature type="domain" description="DUF7305" evidence="1">
    <location>
        <begin position="439"/>
        <end position="572"/>
    </location>
</feature>
<dbReference type="EMBL" id="DRGM01000049">
    <property type="protein sequence ID" value="HEA15707.1"/>
    <property type="molecule type" value="Genomic_DNA"/>
</dbReference>
<protein>
    <recommendedName>
        <fullName evidence="1">DUF7305 domain-containing protein</fullName>
    </recommendedName>
</protein>
<gene>
    <name evidence="2" type="ORF">ENH88_04510</name>
</gene>
<evidence type="ECO:0000313" key="2">
    <source>
        <dbReference type="EMBL" id="HEA15707.1"/>
    </source>
</evidence>
<dbReference type="InterPro" id="IPR055729">
    <property type="entry name" value="DUF7305"/>
</dbReference>
<comment type="caution">
    <text evidence="2">The sequence shown here is derived from an EMBL/GenBank/DDBJ whole genome shotgun (WGS) entry which is preliminary data.</text>
</comment>
<dbReference type="RefSeq" id="WP_304180104.1">
    <property type="nucleotide sequence ID" value="NZ_DRGM01000049.1"/>
</dbReference>
<accession>A0A7V1CWP7</accession>
<reference evidence="2" key="1">
    <citation type="journal article" date="2020" name="mSystems">
        <title>Genome- and Community-Level Interaction Insights into Carbon Utilization and Element Cycling Functions of Hydrothermarchaeota in Hydrothermal Sediment.</title>
        <authorList>
            <person name="Zhou Z."/>
            <person name="Liu Y."/>
            <person name="Xu W."/>
            <person name="Pan J."/>
            <person name="Luo Z.H."/>
            <person name="Li M."/>
        </authorList>
    </citation>
    <scope>NUCLEOTIDE SEQUENCE [LARGE SCALE GENOMIC DNA]</scope>
    <source>
        <strain evidence="2">HyVt-346</strain>
    </source>
</reference>
<organism evidence="2">
    <name type="scientific">Pseudoalteromonas prydzensis</name>
    <dbReference type="NCBI Taxonomy" id="182141"/>
    <lineage>
        <taxon>Bacteria</taxon>
        <taxon>Pseudomonadati</taxon>
        <taxon>Pseudomonadota</taxon>
        <taxon>Gammaproteobacteria</taxon>
        <taxon>Alteromonadales</taxon>
        <taxon>Pseudoalteromonadaceae</taxon>
        <taxon>Pseudoalteromonas</taxon>
    </lineage>
</organism>
<name>A0A7V1CWP7_9GAMM</name>
<dbReference type="AlphaFoldDB" id="A0A7V1CWP7"/>
<proteinExistence type="predicted"/>
<dbReference type="Proteomes" id="UP000886188">
    <property type="component" value="Unassembled WGS sequence"/>
</dbReference>
<sequence>MAKKQCGFTLVTVLILTSMASIVVLNSLRENIVQERMSGNFQKKMNSRLLAEKGVFEEAKLLQQALLDDKSLDIDGLIAATGNISGIGLIGDDATYNASIAKNAAGELEISSIGERYNGDAQSNLVARFGFTPGKGGSVFENAIVGCEGVSLSASGRIDSYDSSLGDYDPDNAEAAAVIGTIYKDKDVTLSGASTIWGSVHATGSIIFSGSSPIVGSLKANNSIEIDSNFTVSTDPLLPEGFPLDTAVGGDVLSGGDVIWKQGKILGVIRANNDLIFPNNSASTVLVNKNNDGLDVMYGNTLKAPAGLAAHLEQDGILYSDTRYNESPHVELVAFQDPDNFEASKVQCDPIDIESVVNDLTDPAAEDILVKHSTTTLVVGQPETRVIYELTPEIGQSKIENQGAYVWENWLGEPPATLNYQLATINEKIDQKVLKSGGFTLNNGILKVTGGDVTLIVNGNFKMTGDSFIDIAPGSSLTLYIAGKVTMNAAAGAITMKHGLTDTGKPVFSIYSGFSEANGIDISADSDLYAAIYAPKTDVSIVANGGFSGSIRGKTVTASGRGGIHHDLNLSNVSNGGSSTTTSKLVFLGWSYKAPTPLTAEPVEEPIKPTI</sequence>
<evidence type="ECO:0000259" key="1">
    <source>
        <dbReference type="Pfam" id="PF23981"/>
    </source>
</evidence>
<dbReference type="Pfam" id="PF23981">
    <property type="entry name" value="DUF7305"/>
    <property type="match status" value="1"/>
</dbReference>